<dbReference type="Proteomes" id="UP000694557">
    <property type="component" value="Unassembled WGS sequence"/>
</dbReference>
<reference evidence="1" key="1">
    <citation type="submission" date="2025-08" db="UniProtKB">
        <authorList>
            <consortium name="Ensembl"/>
        </authorList>
    </citation>
    <scope>IDENTIFICATION</scope>
</reference>
<reference evidence="1" key="2">
    <citation type="submission" date="2025-09" db="UniProtKB">
        <authorList>
            <consortium name="Ensembl"/>
        </authorList>
    </citation>
    <scope>IDENTIFICATION</scope>
</reference>
<protein>
    <submittedName>
        <fullName evidence="1">Uncharacterized protein</fullName>
    </submittedName>
</protein>
<sequence>MIAKAQVAQPVGDTIFGKIIRKEIPLGLESLCPSVIVYMPYLNDKEQHISQQILLV</sequence>
<dbReference type="Ensembl" id="ENSOKIT00005104202.1">
    <property type="protein sequence ID" value="ENSOKIP00005097321.1"/>
    <property type="gene ID" value="ENSOKIG00005042712.1"/>
</dbReference>
<name>A0A8C7K5P4_ONCKI</name>
<evidence type="ECO:0000313" key="2">
    <source>
        <dbReference type="Proteomes" id="UP000694557"/>
    </source>
</evidence>
<dbReference type="AlphaFoldDB" id="A0A8C7K5P4"/>
<keyword evidence="2" id="KW-1185">Reference proteome</keyword>
<evidence type="ECO:0000313" key="1">
    <source>
        <dbReference type="Ensembl" id="ENSOKIP00005097321.1"/>
    </source>
</evidence>
<accession>A0A8C7K5P4</accession>
<organism evidence="1 2">
    <name type="scientific">Oncorhynchus kisutch</name>
    <name type="common">Coho salmon</name>
    <name type="synonym">Salmo kisutch</name>
    <dbReference type="NCBI Taxonomy" id="8019"/>
    <lineage>
        <taxon>Eukaryota</taxon>
        <taxon>Metazoa</taxon>
        <taxon>Chordata</taxon>
        <taxon>Craniata</taxon>
        <taxon>Vertebrata</taxon>
        <taxon>Euteleostomi</taxon>
        <taxon>Actinopterygii</taxon>
        <taxon>Neopterygii</taxon>
        <taxon>Teleostei</taxon>
        <taxon>Protacanthopterygii</taxon>
        <taxon>Salmoniformes</taxon>
        <taxon>Salmonidae</taxon>
        <taxon>Salmoninae</taxon>
        <taxon>Oncorhynchus</taxon>
    </lineage>
</organism>
<proteinExistence type="predicted"/>